<dbReference type="InterPro" id="IPR032710">
    <property type="entry name" value="NTF2-like_dom_sf"/>
</dbReference>
<proteinExistence type="predicted"/>
<dbReference type="SUPFAM" id="SSF54427">
    <property type="entry name" value="NTF2-like"/>
    <property type="match status" value="1"/>
</dbReference>
<comment type="caution">
    <text evidence="1">The sequence shown here is derived from an EMBL/GenBank/DDBJ whole genome shotgun (WGS) entry which is preliminary data.</text>
</comment>
<organism evidence="1 2">
    <name type="scientific">Cercophora newfieldiana</name>
    <dbReference type="NCBI Taxonomy" id="92897"/>
    <lineage>
        <taxon>Eukaryota</taxon>
        <taxon>Fungi</taxon>
        <taxon>Dikarya</taxon>
        <taxon>Ascomycota</taxon>
        <taxon>Pezizomycotina</taxon>
        <taxon>Sordariomycetes</taxon>
        <taxon>Sordariomycetidae</taxon>
        <taxon>Sordariales</taxon>
        <taxon>Lasiosphaeriaceae</taxon>
        <taxon>Cercophora</taxon>
    </lineage>
</organism>
<name>A0AA39YC79_9PEZI</name>
<dbReference type="EMBL" id="JAULSV010000003">
    <property type="protein sequence ID" value="KAK0648807.1"/>
    <property type="molecule type" value="Genomic_DNA"/>
</dbReference>
<evidence type="ECO:0000313" key="2">
    <source>
        <dbReference type="Proteomes" id="UP001174936"/>
    </source>
</evidence>
<dbReference type="PANTHER" id="PTHR39598:SF1">
    <property type="entry name" value="AUSTINOID BIOSYNTHESIS CLUSTERS PROTEIN F-RELATED"/>
    <property type="match status" value="1"/>
</dbReference>
<dbReference type="AlphaFoldDB" id="A0AA39YC79"/>
<gene>
    <name evidence="1" type="ORF">B0T16DRAFT_456262</name>
</gene>
<dbReference type="PANTHER" id="PTHR39598">
    <property type="entry name" value="AUSTINOL SYNTHESIS PROTEIN F-RELATED"/>
    <property type="match status" value="1"/>
</dbReference>
<keyword evidence="2" id="KW-1185">Reference proteome</keyword>
<reference evidence="1" key="1">
    <citation type="submission" date="2023-06" db="EMBL/GenBank/DDBJ databases">
        <title>Genome-scale phylogeny and comparative genomics of the fungal order Sordariales.</title>
        <authorList>
            <consortium name="Lawrence Berkeley National Laboratory"/>
            <person name="Hensen N."/>
            <person name="Bonometti L."/>
            <person name="Westerberg I."/>
            <person name="Brannstrom I.O."/>
            <person name="Guillou S."/>
            <person name="Cros-Aarteil S."/>
            <person name="Calhoun S."/>
            <person name="Haridas S."/>
            <person name="Kuo A."/>
            <person name="Mondo S."/>
            <person name="Pangilinan J."/>
            <person name="Riley R."/>
            <person name="Labutti K."/>
            <person name="Andreopoulos B."/>
            <person name="Lipzen A."/>
            <person name="Chen C."/>
            <person name="Yanf M."/>
            <person name="Daum C."/>
            <person name="Ng V."/>
            <person name="Clum A."/>
            <person name="Steindorff A."/>
            <person name="Ohm R."/>
            <person name="Martin F."/>
            <person name="Silar P."/>
            <person name="Natvig D."/>
            <person name="Lalanne C."/>
            <person name="Gautier V."/>
            <person name="Ament-Velasquez S.L."/>
            <person name="Kruys A."/>
            <person name="Hutchinson M.I."/>
            <person name="Powell A.J."/>
            <person name="Barry K."/>
            <person name="Miller A.N."/>
            <person name="Grigoriev I.V."/>
            <person name="Debuchy R."/>
            <person name="Gladieux P."/>
            <person name="Thoren M.H."/>
            <person name="Johannesson H."/>
        </authorList>
    </citation>
    <scope>NUCLEOTIDE SEQUENCE</scope>
    <source>
        <strain evidence="1">SMH2532-1</strain>
    </source>
</reference>
<dbReference type="Gene3D" id="3.10.450.50">
    <property type="match status" value="1"/>
</dbReference>
<evidence type="ECO:0000313" key="1">
    <source>
        <dbReference type="EMBL" id="KAK0648807.1"/>
    </source>
</evidence>
<dbReference type="Proteomes" id="UP001174936">
    <property type="component" value="Unassembled WGS sequence"/>
</dbReference>
<accession>A0AA39YC79</accession>
<dbReference type="InterPro" id="IPR050977">
    <property type="entry name" value="Fungal_Meroterpenoid_Isomerase"/>
</dbReference>
<sequence length="142" mass="16127">MSTLRETALKVIDAYNSWDLEKMMAVRAPECIQEMRPGTLDLPGPMDNASYEAFQKSIMTAFHTFHIEVLEIIEDTARNKVAIWAKSNASSIIGPYENEYMLVFHMNEAGDKLVRLREFADSAYALDFFPKLRAFKKPGADA</sequence>
<evidence type="ECO:0008006" key="3">
    <source>
        <dbReference type="Google" id="ProtNLM"/>
    </source>
</evidence>
<protein>
    <recommendedName>
        <fullName evidence="3">SnoaL-like domain-containing protein</fullName>
    </recommendedName>
</protein>